<dbReference type="AlphaFoldDB" id="A0A8J5D3E4"/>
<dbReference type="Gene3D" id="1.10.1380.10">
    <property type="entry name" value="Neutral endopeptidase , domain2"/>
    <property type="match status" value="1"/>
</dbReference>
<accession>A0A8J5D3E4</accession>
<gene>
    <name evidence="3" type="primary">Nep2_1</name>
    <name evidence="3" type="ORF">GWK47_028696</name>
</gene>
<sequence>MDPTDLVACPCKKSVLLFLLLTSACSCGRLLQHRLTARFFFLSFPLAHSAGVSMLPVISAEALTADHPDVCLTKGCVKAASALIESMNEDADPCEDFFDFACGGFLNKTIIPDDKTTISRFNQISDKLQLNLRGLVEAEIVATDPTFSKMVKNLYKSCMDTDNINLKGLTPLTDILDVMGGWPVLEGDTWDPSAFDWTQNVYINRQLGYSLDYIFDFSIDQPPLGMPSRKYLLKGFNDTDVQAYYNYQVSMAVLLGANRTTAEKDLKESLEFDPIAT</sequence>
<proteinExistence type="inferred from homology"/>
<protein>
    <submittedName>
        <fullName evidence="3">Neprilysin-2</fullName>
    </submittedName>
</protein>
<dbReference type="SUPFAM" id="SSF55486">
    <property type="entry name" value="Metalloproteases ('zincins'), catalytic domain"/>
    <property type="match status" value="1"/>
</dbReference>
<dbReference type="Proteomes" id="UP000770661">
    <property type="component" value="Unassembled WGS sequence"/>
</dbReference>
<dbReference type="Pfam" id="PF05649">
    <property type="entry name" value="Peptidase_M13_N"/>
    <property type="match status" value="1"/>
</dbReference>
<dbReference type="PANTHER" id="PTHR11733">
    <property type="entry name" value="ZINC METALLOPROTEASE FAMILY M13 NEPRILYSIN-RELATED"/>
    <property type="match status" value="1"/>
</dbReference>
<dbReference type="GO" id="GO:0005886">
    <property type="term" value="C:plasma membrane"/>
    <property type="evidence" value="ECO:0007669"/>
    <property type="project" value="TreeGrafter"/>
</dbReference>
<evidence type="ECO:0000259" key="2">
    <source>
        <dbReference type="Pfam" id="PF05649"/>
    </source>
</evidence>
<dbReference type="OrthoDB" id="6359983at2759"/>
<evidence type="ECO:0000256" key="1">
    <source>
        <dbReference type="ARBA" id="ARBA00007357"/>
    </source>
</evidence>
<dbReference type="GO" id="GO:0016485">
    <property type="term" value="P:protein processing"/>
    <property type="evidence" value="ECO:0007669"/>
    <property type="project" value="TreeGrafter"/>
</dbReference>
<dbReference type="PANTHER" id="PTHR11733:SF224">
    <property type="entry name" value="NEPRILYSIN-2"/>
    <property type="match status" value="1"/>
</dbReference>
<evidence type="ECO:0000313" key="4">
    <source>
        <dbReference type="Proteomes" id="UP000770661"/>
    </source>
</evidence>
<dbReference type="InterPro" id="IPR042089">
    <property type="entry name" value="Peptidase_M13_dom_2"/>
</dbReference>
<dbReference type="InterPro" id="IPR000718">
    <property type="entry name" value="Peptidase_M13"/>
</dbReference>
<evidence type="ECO:0000313" key="3">
    <source>
        <dbReference type="EMBL" id="KAG0730216.1"/>
    </source>
</evidence>
<comment type="caution">
    <text evidence="3">The sequence shown here is derived from an EMBL/GenBank/DDBJ whole genome shotgun (WGS) entry which is preliminary data.</text>
</comment>
<dbReference type="InterPro" id="IPR008753">
    <property type="entry name" value="Peptidase_M13_N"/>
</dbReference>
<comment type="similarity">
    <text evidence="1">Belongs to the peptidase M13 family.</text>
</comment>
<name>A0A8J5D3E4_CHIOP</name>
<dbReference type="EMBL" id="JACEEZ010000375">
    <property type="protein sequence ID" value="KAG0730216.1"/>
    <property type="molecule type" value="Genomic_DNA"/>
</dbReference>
<organism evidence="3 4">
    <name type="scientific">Chionoecetes opilio</name>
    <name type="common">Atlantic snow crab</name>
    <name type="synonym">Cancer opilio</name>
    <dbReference type="NCBI Taxonomy" id="41210"/>
    <lineage>
        <taxon>Eukaryota</taxon>
        <taxon>Metazoa</taxon>
        <taxon>Ecdysozoa</taxon>
        <taxon>Arthropoda</taxon>
        <taxon>Crustacea</taxon>
        <taxon>Multicrustacea</taxon>
        <taxon>Malacostraca</taxon>
        <taxon>Eumalacostraca</taxon>
        <taxon>Eucarida</taxon>
        <taxon>Decapoda</taxon>
        <taxon>Pleocyemata</taxon>
        <taxon>Brachyura</taxon>
        <taxon>Eubrachyura</taxon>
        <taxon>Majoidea</taxon>
        <taxon>Majidae</taxon>
        <taxon>Chionoecetes</taxon>
    </lineage>
</organism>
<dbReference type="PROSITE" id="PS51885">
    <property type="entry name" value="NEPRILYSIN"/>
    <property type="match status" value="1"/>
</dbReference>
<reference evidence="3" key="1">
    <citation type="submission" date="2020-07" db="EMBL/GenBank/DDBJ databases">
        <title>The High-quality genome of the commercially important snow crab, Chionoecetes opilio.</title>
        <authorList>
            <person name="Jeong J.-H."/>
            <person name="Ryu S."/>
        </authorList>
    </citation>
    <scope>NUCLEOTIDE SEQUENCE</scope>
    <source>
        <strain evidence="3">MADBK_172401_WGS</strain>
        <tissue evidence="3">Digestive gland</tissue>
    </source>
</reference>
<feature type="domain" description="Peptidase M13 N-terminal" evidence="2">
    <location>
        <begin position="93"/>
        <end position="273"/>
    </location>
</feature>
<dbReference type="GO" id="GO:0004222">
    <property type="term" value="F:metalloendopeptidase activity"/>
    <property type="evidence" value="ECO:0007669"/>
    <property type="project" value="InterPro"/>
</dbReference>
<keyword evidence="4" id="KW-1185">Reference proteome</keyword>